<dbReference type="EMBL" id="CP029556">
    <property type="protein sequence ID" value="AXA84069.1"/>
    <property type="molecule type" value="Genomic_DNA"/>
</dbReference>
<dbReference type="PANTHER" id="PTHR42724:SF1">
    <property type="entry name" value="TETRAACYLDISACCHARIDE 4'-KINASE, MITOCHONDRIAL-RELATED"/>
    <property type="match status" value="1"/>
</dbReference>
<reference evidence="15" key="1">
    <citation type="submission" date="2018-05" db="EMBL/GenBank/DDBJ databases">
        <title>Luteimonas pekinense sp. nov., isolated from human Meibomian gland secretions, Beijing, China.</title>
        <authorList>
            <person name="Wen T."/>
            <person name="Bai H."/>
            <person name="Lv H."/>
        </authorList>
    </citation>
    <scope>NUCLEOTIDE SEQUENCE [LARGE SCALE GENOMIC DNA]</scope>
    <source>
        <strain evidence="15">83-4</strain>
    </source>
</reference>
<gene>
    <name evidence="13" type="primary">lpxK</name>
    <name evidence="14" type="ORF">DCD74_04600</name>
</gene>
<evidence type="ECO:0000313" key="14">
    <source>
        <dbReference type="EMBL" id="AXA84069.1"/>
    </source>
</evidence>
<dbReference type="Pfam" id="PF02606">
    <property type="entry name" value="LpxK"/>
    <property type="match status" value="1"/>
</dbReference>
<dbReference type="UniPathway" id="UPA00359">
    <property type="reaction ID" value="UER00482"/>
</dbReference>
<comment type="pathway">
    <text evidence="2 13">Glycolipid biosynthesis; lipid IV(A) biosynthesis; lipid IV(A) from (3R)-3-hydroxytetradecanoyl-[acyl-carrier-protein] and UDP-N-acetyl-alpha-D-glucosamine: step 6/6.</text>
</comment>
<evidence type="ECO:0000256" key="3">
    <source>
        <dbReference type="ARBA" id="ARBA00012071"/>
    </source>
</evidence>
<dbReference type="HAMAP" id="MF_00409">
    <property type="entry name" value="LpxK"/>
    <property type="match status" value="1"/>
</dbReference>
<comment type="similarity">
    <text evidence="13">Belongs to the LpxK family.</text>
</comment>
<keyword evidence="8 13" id="KW-0547">Nucleotide-binding</keyword>
<keyword evidence="7 13" id="KW-0808">Transferase</keyword>
<dbReference type="NCBIfam" id="TIGR00682">
    <property type="entry name" value="lpxK"/>
    <property type="match status" value="1"/>
</dbReference>
<dbReference type="AlphaFoldDB" id="A0A344J4V9"/>
<evidence type="ECO:0000256" key="7">
    <source>
        <dbReference type="ARBA" id="ARBA00022679"/>
    </source>
</evidence>
<evidence type="ECO:0000256" key="13">
    <source>
        <dbReference type="HAMAP-Rule" id="MF_00409"/>
    </source>
</evidence>
<comment type="function">
    <text evidence="1 13">Transfers the gamma-phosphate of ATP to the 4'-position of a tetraacyldisaccharide 1-phosphate intermediate (termed DS-1-P) to form tetraacyldisaccharide 1,4'-bis-phosphate (lipid IVA).</text>
</comment>
<dbReference type="GO" id="GO:0009029">
    <property type="term" value="F:lipid-A 4'-kinase activity"/>
    <property type="evidence" value="ECO:0007669"/>
    <property type="project" value="UniProtKB-UniRule"/>
</dbReference>
<feature type="binding site" evidence="13">
    <location>
        <begin position="61"/>
        <end position="68"/>
    </location>
    <ligand>
        <name>ATP</name>
        <dbReference type="ChEBI" id="CHEBI:30616"/>
    </ligand>
</feature>
<dbReference type="SUPFAM" id="SSF52540">
    <property type="entry name" value="P-loop containing nucleoside triphosphate hydrolases"/>
    <property type="match status" value="1"/>
</dbReference>
<keyword evidence="6 13" id="KW-0441">Lipid A biosynthesis</keyword>
<keyword evidence="5 13" id="KW-0444">Lipid biosynthesis</keyword>
<evidence type="ECO:0000256" key="1">
    <source>
        <dbReference type="ARBA" id="ARBA00002274"/>
    </source>
</evidence>
<accession>A0A344J4V9</accession>
<evidence type="ECO:0000256" key="6">
    <source>
        <dbReference type="ARBA" id="ARBA00022556"/>
    </source>
</evidence>
<evidence type="ECO:0000256" key="9">
    <source>
        <dbReference type="ARBA" id="ARBA00022777"/>
    </source>
</evidence>
<evidence type="ECO:0000256" key="12">
    <source>
        <dbReference type="ARBA" id="ARBA00029757"/>
    </source>
</evidence>
<proteinExistence type="inferred from homology"/>
<evidence type="ECO:0000256" key="8">
    <source>
        <dbReference type="ARBA" id="ARBA00022741"/>
    </source>
</evidence>
<dbReference type="InterPro" id="IPR027417">
    <property type="entry name" value="P-loop_NTPase"/>
</dbReference>
<dbReference type="InterPro" id="IPR003758">
    <property type="entry name" value="LpxK"/>
</dbReference>
<evidence type="ECO:0000256" key="11">
    <source>
        <dbReference type="ARBA" id="ARBA00023098"/>
    </source>
</evidence>
<protein>
    <recommendedName>
        <fullName evidence="4 13">Tetraacyldisaccharide 4'-kinase</fullName>
        <ecNumber evidence="3 13">2.7.1.130</ecNumber>
    </recommendedName>
    <alternativeName>
        <fullName evidence="12 13">Lipid A 4'-kinase</fullName>
    </alternativeName>
</protein>
<evidence type="ECO:0000313" key="15">
    <source>
        <dbReference type="Proteomes" id="UP000251842"/>
    </source>
</evidence>
<keyword evidence="15" id="KW-1185">Reference proteome</keyword>
<dbReference type="GO" id="GO:0005524">
    <property type="term" value="F:ATP binding"/>
    <property type="evidence" value="ECO:0007669"/>
    <property type="project" value="UniProtKB-UniRule"/>
</dbReference>
<keyword evidence="9 13" id="KW-0418">Kinase</keyword>
<name>A0A344J4V9_9GAMM</name>
<dbReference type="RefSeq" id="WP_112926282.1">
    <property type="nucleotide sequence ID" value="NZ_CP029556.1"/>
</dbReference>
<dbReference type="PANTHER" id="PTHR42724">
    <property type="entry name" value="TETRAACYLDISACCHARIDE 4'-KINASE"/>
    <property type="match status" value="1"/>
</dbReference>
<dbReference type="EC" id="2.7.1.130" evidence="3 13"/>
<keyword evidence="10 13" id="KW-0067">ATP-binding</keyword>
<evidence type="ECO:0000256" key="2">
    <source>
        <dbReference type="ARBA" id="ARBA00004870"/>
    </source>
</evidence>
<comment type="catalytic activity">
    <reaction evidence="13">
        <text>a lipid A disaccharide + ATP = a lipid IVA + ADP + H(+)</text>
        <dbReference type="Rhea" id="RHEA:67840"/>
        <dbReference type="ChEBI" id="CHEBI:15378"/>
        <dbReference type="ChEBI" id="CHEBI:30616"/>
        <dbReference type="ChEBI" id="CHEBI:176343"/>
        <dbReference type="ChEBI" id="CHEBI:176425"/>
        <dbReference type="ChEBI" id="CHEBI:456216"/>
        <dbReference type="EC" id="2.7.1.130"/>
    </reaction>
</comment>
<organism evidence="14 15">
    <name type="scientific">Solilutibacter oculi</name>
    <dbReference type="NCBI Taxonomy" id="2698682"/>
    <lineage>
        <taxon>Bacteria</taxon>
        <taxon>Pseudomonadati</taxon>
        <taxon>Pseudomonadota</taxon>
        <taxon>Gammaproteobacteria</taxon>
        <taxon>Lysobacterales</taxon>
        <taxon>Lysobacteraceae</taxon>
        <taxon>Solilutibacter</taxon>
    </lineage>
</organism>
<dbReference type="GO" id="GO:0009245">
    <property type="term" value="P:lipid A biosynthetic process"/>
    <property type="evidence" value="ECO:0007669"/>
    <property type="project" value="UniProtKB-UniRule"/>
</dbReference>
<sequence length="339" mass="37158">MSGPKHATPAWWQGEAAIPLHARLLEGVYGAMIRLRRGLYRRGWLRTQRVGVPVIVVGNFTAGGSGKTPLVIALVNQLKQAGWNPGVASRGYGRENAKTPRWVEKSSDPRTHGDEAVLIARRTGAKVRVDADRVAAARALADAGCDVIVCDDGLQHLRLHRDIAIEVIDGARRYGNGRLLPAGPLRENPDEAASPDFRVVNHGVTAEVPEDALGEWPLRQAFGHPFPLKGKRARPFADFRGSRVHAIAGIGHPERFFDLLRAQKLGVVPHPFPDHHAYVPEDLQFNSELPIFMTEKDAVKCAAFAPADSWCVAIEARLPDAFWLALEDKLAPLRKSPDA</sequence>
<dbReference type="Proteomes" id="UP000251842">
    <property type="component" value="Chromosome"/>
</dbReference>
<evidence type="ECO:0000256" key="10">
    <source>
        <dbReference type="ARBA" id="ARBA00022840"/>
    </source>
</evidence>
<dbReference type="OrthoDB" id="9766423at2"/>
<evidence type="ECO:0000256" key="4">
    <source>
        <dbReference type="ARBA" id="ARBA00016436"/>
    </source>
</evidence>
<dbReference type="GO" id="GO:0005886">
    <property type="term" value="C:plasma membrane"/>
    <property type="evidence" value="ECO:0007669"/>
    <property type="project" value="TreeGrafter"/>
</dbReference>
<dbReference type="KEGG" id="lue:DCD74_04600"/>
<dbReference type="GO" id="GO:0009244">
    <property type="term" value="P:lipopolysaccharide core region biosynthetic process"/>
    <property type="evidence" value="ECO:0007669"/>
    <property type="project" value="TreeGrafter"/>
</dbReference>
<evidence type="ECO:0000256" key="5">
    <source>
        <dbReference type="ARBA" id="ARBA00022516"/>
    </source>
</evidence>
<keyword evidence="11 13" id="KW-0443">Lipid metabolism</keyword>